<feature type="domain" description="HTH cro/C1-type" evidence="1">
    <location>
        <begin position="14"/>
        <end position="65"/>
    </location>
</feature>
<dbReference type="SMART" id="SM00530">
    <property type="entry name" value="HTH_XRE"/>
    <property type="match status" value="1"/>
</dbReference>
<dbReference type="GO" id="GO:0045892">
    <property type="term" value="P:negative regulation of DNA-templated transcription"/>
    <property type="evidence" value="ECO:0007669"/>
    <property type="project" value="InterPro"/>
</dbReference>
<accession>A0A0F9S6P0</accession>
<evidence type="ECO:0000313" key="2">
    <source>
        <dbReference type="EMBL" id="KKN57922.1"/>
    </source>
</evidence>
<dbReference type="InterPro" id="IPR010982">
    <property type="entry name" value="Lambda_DNA-bd_dom_sf"/>
</dbReference>
<dbReference type="InterPro" id="IPR010744">
    <property type="entry name" value="Phage_CI_N"/>
</dbReference>
<reference evidence="2" key="1">
    <citation type="journal article" date="2015" name="Nature">
        <title>Complex archaea that bridge the gap between prokaryotes and eukaryotes.</title>
        <authorList>
            <person name="Spang A."/>
            <person name="Saw J.H."/>
            <person name="Jorgensen S.L."/>
            <person name="Zaremba-Niedzwiedzka K."/>
            <person name="Martijn J."/>
            <person name="Lind A.E."/>
            <person name="van Eijk R."/>
            <person name="Schleper C."/>
            <person name="Guy L."/>
            <person name="Ettema T.J."/>
        </authorList>
    </citation>
    <scope>NUCLEOTIDE SEQUENCE</scope>
</reference>
<dbReference type="Gene3D" id="1.10.260.40">
    <property type="entry name" value="lambda repressor-like DNA-binding domains"/>
    <property type="match status" value="1"/>
</dbReference>
<dbReference type="Pfam" id="PF07022">
    <property type="entry name" value="Phage_CI_repr"/>
    <property type="match status" value="1"/>
</dbReference>
<dbReference type="PROSITE" id="PS50943">
    <property type="entry name" value="HTH_CROC1"/>
    <property type="match status" value="1"/>
</dbReference>
<dbReference type="SUPFAM" id="SSF47413">
    <property type="entry name" value="lambda repressor-like DNA-binding domains"/>
    <property type="match status" value="1"/>
</dbReference>
<sequence length="117" mass="12966">MDMSSIILDWPERIRELMLRLGVSTKSELSIKLGVSKSTITNWEAGKFSESTSKLLHCGVSVDWFLTGEGKTMRGNSKEESPSQNTDRALGFCLDELERLKAENARLADIKKKSGSG</sequence>
<dbReference type="InterPro" id="IPR001387">
    <property type="entry name" value="Cro/C1-type_HTH"/>
</dbReference>
<proteinExistence type="predicted"/>
<gene>
    <name evidence="2" type="ORF">LCGC14_0557530</name>
</gene>
<dbReference type="CDD" id="cd00093">
    <property type="entry name" value="HTH_XRE"/>
    <property type="match status" value="1"/>
</dbReference>
<dbReference type="EMBL" id="LAZR01000783">
    <property type="protein sequence ID" value="KKN57922.1"/>
    <property type="molecule type" value="Genomic_DNA"/>
</dbReference>
<comment type="caution">
    <text evidence="2">The sequence shown here is derived from an EMBL/GenBank/DDBJ whole genome shotgun (WGS) entry which is preliminary data.</text>
</comment>
<name>A0A0F9S6P0_9ZZZZ</name>
<protein>
    <recommendedName>
        <fullName evidence="1">HTH cro/C1-type domain-containing protein</fullName>
    </recommendedName>
</protein>
<dbReference type="AlphaFoldDB" id="A0A0F9S6P0"/>
<dbReference type="GO" id="GO:0003677">
    <property type="term" value="F:DNA binding"/>
    <property type="evidence" value="ECO:0007669"/>
    <property type="project" value="InterPro"/>
</dbReference>
<evidence type="ECO:0000259" key="1">
    <source>
        <dbReference type="PROSITE" id="PS50943"/>
    </source>
</evidence>
<organism evidence="2">
    <name type="scientific">marine sediment metagenome</name>
    <dbReference type="NCBI Taxonomy" id="412755"/>
    <lineage>
        <taxon>unclassified sequences</taxon>
        <taxon>metagenomes</taxon>
        <taxon>ecological metagenomes</taxon>
    </lineage>
</organism>